<protein>
    <recommendedName>
        <fullName evidence="3">Sfi1 spindle body domain-containing protein</fullName>
    </recommendedName>
</protein>
<dbReference type="Proteomes" id="UP000030745">
    <property type="component" value="Unassembled WGS sequence"/>
</dbReference>
<accession>A0A067CM89</accession>
<evidence type="ECO:0000313" key="1">
    <source>
        <dbReference type="EMBL" id="KDO31799.1"/>
    </source>
</evidence>
<dbReference type="EMBL" id="KK583197">
    <property type="protein sequence ID" value="KDO31799.1"/>
    <property type="molecule type" value="Genomic_DNA"/>
</dbReference>
<dbReference type="AlphaFoldDB" id="A0A067CM89"/>
<organism evidence="1 2">
    <name type="scientific">Saprolegnia parasitica (strain CBS 223.65)</name>
    <dbReference type="NCBI Taxonomy" id="695850"/>
    <lineage>
        <taxon>Eukaryota</taxon>
        <taxon>Sar</taxon>
        <taxon>Stramenopiles</taxon>
        <taxon>Oomycota</taxon>
        <taxon>Saprolegniomycetes</taxon>
        <taxon>Saprolegniales</taxon>
        <taxon>Saprolegniaceae</taxon>
        <taxon>Saprolegnia</taxon>
    </lineage>
</organism>
<proteinExistence type="predicted"/>
<keyword evidence="2" id="KW-1185">Reference proteome</keyword>
<dbReference type="KEGG" id="spar:SPRG_03719"/>
<gene>
    <name evidence="1" type="ORF">SPRG_03719</name>
</gene>
<reference evidence="1 2" key="1">
    <citation type="journal article" date="2013" name="PLoS Genet.">
        <title>Distinctive expansion of potential virulence genes in the genome of the oomycete fish pathogen Saprolegnia parasitica.</title>
        <authorList>
            <person name="Jiang R.H."/>
            <person name="de Bruijn I."/>
            <person name="Haas B.J."/>
            <person name="Belmonte R."/>
            <person name="Lobach L."/>
            <person name="Christie J."/>
            <person name="van den Ackerveken G."/>
            <person name="Bottin A."/>
            <person name="Bulone V."/>
            <person name="Diaz-Moreno S.M."/>
            <person name="Dumas B."/>
            <person name="Fan L."/>
            <person name="Gaulin E."/>
            <person name="Govers F."/>
            <person name="Grenville-Briggs L.J."/>
            <person name="Horner N.R."/>
            <person name="Levin J.Z."/>
            <person name="Mammella M."/>
            <person name="Meijer H.J."/>
            <person name="Morris P."/>
            <person name="Nusbaum C."/>
            <person name="Oome S."/>
            <person name="Phillips A.J."/>
            <person name="van Rooyen D."/>
            <person name="Rzeszutek E."/>
            <person name="Saraiva M."/>
            <person name="Secombes C.J."/>
            <person name="Seidl M.F."/>
            <person name="Snel B."/>
            <person name="Stassen J.H."/>
            <person name="Sykes S."/>
            <person name="Tripathy S."/>
            <person name="van den Berg H."/>
            <person name="Vega-Arreguin J.C."/>
            <person name="Wawra S."/>
            <person name="Young S.K."/>
            <person name="Zeng Q."/>
            <person name="Dieguez-Uribeondo J."/>
            <person name="Russ C."/>
            <person name="Tyler B.M."/>
            <person name="van West P."/>
        </authorList>
    </citation>
    <scope>NUCLEOTIDE SEQUENCE [LARGE SCALE GENOMIC DNA]</scope>
    <source>
        <strain evidence="1 2">CBS 223.65</strain>
    </source>
</reference>
<dbReference type="STRING" id="695850.A0A067CM89"/>
<name>A0A067CM89_SAPPC</name>
<dbReference type="GeneID" id="24126203"/>
<dbReference type="RefSeq" id="XP_012197679.1">
    <property type="nucleotide sequence ID" value="XM_012342289.1"/>
</dbReference>
<dbReference type="VEuPathDB" id="FungiDB:SPRG_03719"/>
<sequence length="501" mass="58806">MELHMEQLRQIVRRAEKRHGQTQHLSLVQVLEAAALEQHPTSTHRDLHRSLLTLALDPEEDWWKKLSRLASTRPSRRAPSRDRTASVDRFSDVLSATTTSQRTTMTVKTSTDGRRARSAMHVTDKMTATRAPVVVVDTHSYESFRLLSMTFTHWTRYAPAPIQLRCLFRWLDTTLPTADPTALGSTLASLALTKSLDVTSKRMALLLHADATLRTWVLLKVWRAWIQHARADLHRRVTVQHRFYDARHRDARDLLRLWHRYVIAVAPKERTPFAFALQTTHTCCTNSSRARADADAAIAATRRLAQAFRAWKTGTLRQQEAAWRGHQARCRRTLCRWRTLCLLHKARRRRFLQTTVASAFRRCDTLRWVARWRASTATALHTQTIDLRRVQTVRRRRFWRHWKRRRLHATIASVFHAQMASHTKAGALLLWQRFVVQRQARHAKWMAAWACHHRHLQRRTLRRWRETRQHQQRMASLLATALYNHLGRTFGTWRANVHSRI</sequence>
<evidence type="ECO:0000313" key="2">
    <source>
        <dbReference type="Proteomes" id="UP000030745"/>
    </source>
</evidence>
<evidence type="ECO:0008006" key="3">
    <source>
        <dbReference type="Google" id="ProtNLM"/>
    </source>
</evidence>